<evidence type="ECO:0000313" key="4">
    <source>
        <dbReference type="EMBL" id="KAF9749734.1"/>
    </source>
</evidence>
<organism evidence="4 5">
    <name type="scientific">Bionectria ochroleuca</name>
    <name type="common">Gliocladium roseum</name>
    <dbReference type="NCBI Taxonomy" id="29856"/>
    <lineage>
        <taxon>Eukaryota</taxon>
        <taxon>Fungi</taxon>
        <taxon>Dikarya</taxon>
        <taxon>Ascomycota</taxon>
        <taxon>Pezizomycotina</taxon>
        <taxon>Sordariomycetes</taxon>
        <taxon>Hypocreomycetidae</taxon>
        <taxon>Hypocreales</taxon>
        <taxon>Bionectriaceae</taxon>
        <taxon>Clonostachys</taxon>
    </lineage>
</organism>
<sequence>MVINIRRATRSQIPEIVSYVMASRAKTFPGQDQAILPDLARFQETYIENPDGCFLTAHGEDGQIVAAIGYLTYDPRFPQLDLGHERVVEVVRLYVDPSWRRAGLASRLFAELMRHAHEAGIGRLYLHTHPHLPGAIRFWERQGFAILDVQETAGWGSVVHMSRSSSPSPFASLEMDFVPNTGAPKLNGSFAANYQQIQSS</sequence>
<keyword evidence="2" id="KW-0012">Acyltransferase</keyword>
<dbReference type="InterPro" id="IPR000182">
    <property type="entry name" value="GNAT_dom"/>
</dbReference>
<dbReference type="PANTHER" id="PTHR43877:SF2">
    <property type="entry name" value="AMINOALKYLPHOSPHONATE N-ACETYLTRANSFERASE-RELATED"/>
    <property type="match status" value="1"/>
</dbReference>
<evidence type="ECO:0000256" key="2">
    <source>
        <dbReference type="ARBA" id="ARBA00023315"/>
    </source>
</evidence>
<name>A0A8H7TM39_BIOOC</name>
<feature type="domain" description="N-acetyltransferase" evidence="3">
    <location>
        <begin position="3"/>
        <end position="166"/>
    </location>
</feature>
<protein>
    <recommendedName>
        <fullName evidence="3">N-acetyltransferase domain-containing protein</fullName>
    </recommendedName>
</protein>
<proteinExistence type="predicted"/>
<dbReference type="CDD" id="cd04301">
    <property type="entry name" value="NAT_SF"/>
    <property type="match status" value="1"/>
</dbReference>
<evidence type="ECO:0000313" key="5">
    <source>
        <dbReference type="Proteomes" id="UP000616885"/>
    </source>
</evidence>
<keyword evidence="1" id="KW-0808">Transferase</keyword>
<dbReference type="Gene3D" id="3.40.630.30">
    <property type="match status" value="1"/>
</dbReference>
<reference evidence="4" key="1">
    <citation type="submission" date="2020-10" db="EMBL/GenBank/DDBJ databases">
        <title>High-Quality Genome Resource of Clonostachys rosea strain S41 by Oxford Nanopore Long-Read Sequencing.</title>
        <authorList>
            <person name="Wang H."/>
        </authorList>
    </citation>
    <scope>NUCLEOTIDE SEQUENCE</scope>
    <source>
        <strain evidence="4">S41</strain>
    </source>
</reference>
<dbReference type="SUPFAM" id="SSF55729">
    <property type="entry name" value="Acyl-CoA N-acyltransferases (Nat)"/>
    <property type="match status" value="1"/>
</dbReference>
<dbReference type="EMBL" id="JADCTT010000007">
    <property type="protein sequence ID" value="KAF9749734.1"/>
    <property type="molecule type" value="Genomic_DNA"/>
</dbReference>
<dbReference type="Pfam" id="PF00583">
    <property type="entry name" value="Acetyltransf_1"/>
    <property type="match status" value="1"/>
</dbReference>
<dbReference type="InterPro" id="IPR050832">
    <property type="entry name" value="Bact_Acetyltransf"/>
</dbReference>
<evidence type="ECO:0000259" key="3">
    <source>
        <dbReference type="PROSITE" id="PS51186"/>
    </source>
</evidence>
<dbReference type="PANTHER" id="PTHR43877">
    <property type="entry name" value="AMINOALKYLPHOSPHONATE N-ACETYLTRANSFERASE-RELATED-RELATED"/>
    <property type="match status" value="1"/>
</dbReference>
<dbReference type="InterPro" id="IPR016181">
    <property type="entry name" value="Acyl_CoA_acyltransferase"/>
</dbReference>
<dbReference type="AlphaFoldDB" id="A0A8H7TM39"/>
<gene>
    <name evidence="4" type="ORF">IM811_015761</name>
</gene>
<dbReference type="PROSITE" id="PS51186">
    <property type="entry name" value="GNAT"/>
    <property type="match status" value="1"/>
</dbReference>
<evidence type="ECO:0000256" key="1">
    <source>
        <dbReference type="ARBA" id="ARBA00022679"/>
    </source>
</evidence>
<comment type="caution">
    <text evidence="4">The sequence shown here is derived from an EMBL/GenBank/DDBJ whole genome shotgun (WGS) entry which is preliminary data.</text>
</comment>
<dbReference type="Proteomes" id="UP000616885">
    <property type="component" value="Unassembled WGS sequence"/>
</dbReference>
<dbReference type="GO" id="GO:0016747">
    <property type="term" value="F:acyltransferase activity, transferring groups other than amino-acyl groups"/>
    <property type="evidence" value="ECO:0007669"/>
    <property type="project" value="InterPro"/>
</dbReference>
<accession>A0A8H7TM39</accession>